<evidence type="ECO:0000256" key="4">
    <source>
        <dbReference type="ARBA" id="ARBA00022664"/>
    </source>
</evidence>
<dbReference type="SUPFAM" id="SSF55120">
    <property type="entry name" value="Pseudouridine synthase"/>
    <property type="match status" value="1"/>
</dbReference>
<evidence type="ECO:0000256" key="5">
    <source>
        <dbReference type="ARBA" id="ARBA00022694"/>
    </source>
</evidence>
<dbReference type="PANTHER" id="PTHR11142">
    <property type="entry name" value="PSEUDOURIDYLATE SYNTHASE"/>
    <property type="match status" value="1"/>
</dbReference>
<dbReference type="CDD" id="cd02568">
    <property type="entry name" value="PseudoU_synth_PUS1_PUS2"/>
    <property type="match status" value="1"/>
</dbReference>
<dbReference type="InterPro" id="IPR001406">
    <property type="entry name" value="PsdUridine_synth_TruA"/>
</dbReference>
<dbReference type="Proteomes" id="UP000324222">
    <property type="component" value="Unassembled WGS sequence"/>
</dbReference>
<keyword evidence="6" id="KW-0413">Isomerase</keyword>
<comment type="subunit">
    <text evidence="11">Monomer. Forms a complex with RARG and the SRA1 RNA in the nucleus.</text>
</comment>
<proteinExistence type="inferred from homology"/>
<keyword evidence="7" id="KW-0539">Nucleus</keyword>
<reference evidence="21 22" key="1">
    <citation type="submission" date="2019-05" db="EMBL/GenBank/DDBJ databases">
        <title>Another draft genome of Portunus trituberculatus and its Hox gene families provides insights of decapod evolution.</title>
        <authorList>
            <person name="Jeong J.-H."/>
            <person name="Song I."/>
            <person name="Kim S."/>
            <person name="Choi T."/>
            <person name="Kim D."/>
            <person name="Ryu S."/>
            <person name="Kim W."/>
        </authorList>
    </citation>
    <scope>NUCLEOTIDE SEQUENCE [LARGE SCALE GENOMIC DNA]</scope>
    <source>
        <tissue evidence="21">Muscle</tissue>
    </source>
</reference>
<feature type="domain" description="Pseudouridine synthase I TruA alpha/beta" evidence="20">
    <location>
        <begin position="250"/>
        <end position="354"/>
    </location>
</feature>
<dbReference type="Gene3D" id="3.30.70.660">
    <property type="entry name" value="Pseudouridine synthase I, catalytic domain, C-terminal subdomain"/>
    <property type="match status" value="1"/>
</dbReference>
<dbReference type="InterPro" id="IPR020095">
    <property type="entry name" value="PsdUridine_synth_TruA_C"/>
</dbReference>
<dbReference type="InterPro" id="IPR020094">
    <property type="entry name" value="TruA/RsuA/RluB/E/F_N"/>
</dbReference>
<dbReference type="GO" id="GO:0006397">
    <property type="term" value="P:mRNA processing"/>
    <property type="evidence" value="ECO:0007669"/>
    <property type="project" value="UniProtKB-KW"/>
</dbReference>
<comment type="similarity">
    <text evidence="3">Belongs to the tRNA pseudouridine synthase TruA family.</text>
</comment>
<dbReference type="FunFam" id="3.30.70.580:FF:000002">
    <property type="entry name" value="tRNA pseudouridine synthase"/>
    <property type="match status" value="1"/>
</dbReference>
<evidence type="ECO:0000256" key="6">
    <source>
        <dbReference type="ARBA" id="ARBA00023235"/>
    </source>
</evidence>
<keyword evidence="4" id="KW-0507">mRNA processing</keyword>
<dbReference type="NCBIfam" id="TIGR00071">
    <property type="entry name" value="hisT_truA"/>
    <property type="match status" value="1"/>
</dbReference>
<evidence type="ECO:0000256" key="19">
    <source>
        <dbReference type="PIRSR" id="PIRSR641708-2"/>
    </source>
</evidence>
<dbReference type="GO" id="GO:0160147">
    <property type="term" value="F:tRNA pseudouridine(38-40) synthase activity"/>
    <property type="evidence" value="ECO:0007669"/>
    <property type="project" value="UniProtKB-EC"/>
</dbReference>
<protein>
    <recommendedName>
        <fullName evidence="13">Pseudouridylate synthase 1 homolog</fullName>
        <ecNumber evidence="12">5.4.99.12</ecNumber>
    </recommendedName>
    <alternativeName>
        <fullName evidence="14">tRNA pseudouridine synthase 1</fullName>
    </alternativeName>
    <alternativeName>
        <fullName evidence="17">tRNA pseudouridine(38-40) synthase</fullName>
    </alternativeName>
    <alternativeName>
        <fullName evidence="15">tRNA pseudouridylate synthase I</fullName>
    </alternativeName>
    <alternativeName>
        <fullName evidence="16">tRNA-uridine isomerase I</fullName>
    </alternativeName>
</protein>
<evidence type="ECO:0000256" key="8">
    <source>
        <dbReference type="ARBA" id="ARBA00036943"/>
    </source>
</evidence>
<evidence type="ECO:0000256" key="18">
    <source>
        <dbReference type="PIRSR" id="PIRSR641708-1"/>
    </source>
</evidence>
<comment type="catalytic activity">
    <reaction evidence="8">
        <text>a uridine in tRNA = a pseudouridine in tRNA</text>
        <dbReference type="Rhea" id="RHEA:54572"/>
        <dbReference type="Rhea" id="RHEA-COMP:13339"/>
        <dbReference type="Rhea" id="RHEA-COMP:13934"/>
        <dbReference type="ChEBI" id="CHEBI:65314"/>
        <dbReference type="ChEBI" id="CHEBI:65315"/>
    </reaction>
</comment>
<name>A0A5B7EZX9_PORTR</name>
<dbReference type="GO" id="GO:0005634">
    <property type="term" value="C:nucleus"/>
    <property type="evidence" value="ECO:0007669"/>
    <property type="project" value="UniProtKB-SubCell"/>
</dbReference>
<evidence type="ECO:0000256" key="12">
    <source>
        <dbReference type="ARBA" id="ARBA00066509"/>
    </source>
</evidence>
<evidence type="ECO:0000256" key="13">
    <source>
        <dbReference type="ARBA" id="ARBA00068582"/>
    </source>
</evidence>
<dbReference type="OrthoDB" id="10256309at2759"/>
<comment type="function">
    <text evidence="10">Pseudouridylate synthase that catalyzes pseudouridylation of tRNAs and mRNAs. Acts on positions 27/28 in the anticodon stem and also positions 34 and 36 in the anticodon of an intron containing tRNA. Also catalyzes pseudouridylation of mRNAs: mediates pseudouridylation of mRNAs with the consensus sequence 5'-UGUAG-3'. Acts as a regulator of pre-mRNA splicing by mediating pseudouridylation of pre-mRNAs at locations associated with alternatively spliced regions. Pseudouridylation of pre-mRNAs near splice sites directly regulates mRNA splicing and mRNA 3'-end processing. Involved in regulation of nuclear receptor activity through pseudouridylation of SRA1 mRNA.</text>
</comment>
<evidence type="ECO:0000256" key="7">
    <source>
        <dbReference type="ARBA" id="ARBA00023242"/>
    </source>
</evidence>
<comment type="subcellular location">
    <subcellularLocation>
        <location evidence="2">Nucleus</location>
    </subcellularLocation>
</comment>
<evidence type="ECO:0000313" key="22">
    <source>
        <dbReference type="Proteomes" id="UP000324222"/>
    </source>
</evidence>
<dbReference type="InterPro" id="IPR020103">
    <property type="entry name" value="PsdUridine_synth_cat_dom_sf"/>
</dbReference>
<sequence>MSLKHRKIKMQGTLMQRCRAIRISSLVGKLPRCGYLPLPKERCLFRMVPVFTTIQHRKYCTRDSQRVFYDPKPDMSEEEVKHIKLEPVPPVVEPIAKRFALLLSFNGQGYYGMQRNMTGKTIEDHLLKAMLDTGLITPREFIIPKIFSFQRSSRTDKGVSAARLLVSCDLMSDKSEASEIKRKLNQHLNDEIRVMAVFRTIKTFSGKAWCDSRTYSYTCPSYAFASYREIIRDSYRLPEDGLAEIRKLFAEYIGIHNFHNFTSGIKPHDQRARRRILDIECSEPFEQNGLEWITIRIKGLSFLLHQIRKMVAVVIAIRRGMACENFIPQALSRDYTFLPIAPGLGLVLENQHFDNYNKKYGSKGTHEMLTWDSEAKEIEEFRHKNIITPIMNAEMKERSMLEWLRLFHGYCTDFDFTMVKESEFDAKNKRPETRSVGLFVSFALLTEQKDTANSIVDGTHASHLVEACEWRRRGAPCCVAARGLFTTARTFVHLGPHPARSRDCARGA</sequence>
<feature type="active site" description="Nucleophile" evidence="18">
    <location>
        <position position="156"/>
    </location>
</feature>
<comment type="caution">
    <text evidence="21">The sequence shown here is derived from an EMBL/GenBank/DDBJ whole genome shotgun (WGS) entry which is preliminary data.</text>
</comment>
<dbReference type="Pfam" id="PF01416">
    <property type="entry name" value="PseudoU_synth_1"/>
    <property type="match status" value="1"/>
</dbReference>
<feature type="binding site" evidence="19">
    <location>
        <position position="215"/>
    </location>
    <ligand>
        <name>substrate</name>
    </ligand>
</feature>
<dbReference type="InterPro" id="IPR041708">
    <property type="entry name" value="PUS1/PUS2-like"/>
</dbReference>
<evidence type="ECO:0000256" key="10">
    <source>
        <dbReference type="ARBA" id="ARBA00053709"/>
    </source>
</evidence>
<organism evidence="21 22">
    <name type="scientific">Portunus trituberculatus</name>
    <name type="common">Swimming crab</name>
    <name type="synonym">Neptunus trituberculatus</name>
    <dbReference type="NCBI Taxonomy" id="210409"/>
    <lineage>
        <taxon>Eukaryota</taxon>
        <taxon>Metazoa</taxon>
        <taxon>Ecdysozoa</taxon>
        <taxon>Arthropoda</taxon>
        <taxon>Crustacea</taxon>
        <taxon>Multicrustacea</taxon>
        <taxon>Malacostraca</taxon>
        <taxon>Eumalacostraca</taxon>
        <taxon>Eucarida</taxon>
        <taxon>Decapoda</taxon>
        <taxon>Pleocyemata</taxon>
        <taxon>Brachyura</taxon>
        <taxon>Eubrachyura</taxon>
        <taxon>Portunoidea</taxon>
        <taxon>Portunidae</taxon>
        <taxon>Portuninae</taxon>
        <taxon>Portunus</taxon>
    </lineage>
</organism>
<keyword evidence="22" id="KW-1185">Reference proteome</keyword>
<dbReference type="EMBL" id="VSRR010004136">
    <property type="protein sequence ID" value="MPC38676.1"/>
    <property type="molecule type" value="Genomic_DNA"/>
</dbReference>
<evidence type="ECO:0000256" key="11">
    <source>
        <dbReference type="ARBA" id="ARBA00064589"/>
    </source>
</evidence>
<evidence type="ECO:0000256" key="1">
    <source>
        <dbReference type="ARBA" id="ARBA00001166"/>
    </source>
</evidence>
<accession>A0A5B7EZX9</accession>
<dbReference type="EC" id="5.4.99.12" evidence="12"/>
<evidence type="ECO:0000256" key="14">
    <source>
        <dbReference type="ARBA" id="ARBA00075153"/>
    </source>
</evidence>
<dbReference type="GO" id="GO:0003723">
    <property type="term" value="F:RNA binding"/>
    <property type="evidence" value="ECO:0007669"/>
    <property type="project" value="InterPro"/>
</dbReference>
<evidence type="ECO:0000256" key="16">
    <source>
        <dbReference type="ARBA" id="ARBA00080849"/>
    </source>
</evidence>
<evidence type="ECO:0000313" key="21">
    <source>
        <dbReference type="EMBL" id="MPC38676.1"/>
    </source>
</evidence>
<dbReference type="PANTHER" id="PTHR11142:SF4">
    <property type="entry name" value="PSEUDOURIDYLATE SYNTHASE 1 HOMOLOG"/>
    <property type="match status" value="1"/>
</dbReference>
<dbReference type="AlphaFoldDB" id="A0A5B7EZX9"/>
<gene>
    <name evidence="21" type="primary">PUS1</name>
    <name evidence="21" type="ORF">E2C01_032187</name>
</gene>
<keyword evidence="5" id="KW-0819">tRNA processing</keyword>
<dbReference type="GO" id="GO:1990481">
    <property type="term" value="P:mRNA pseudouridine synthesis"/>
    <property type="evidence" value="ECO:0007669"/>
    <property type="project" value="TreeGrafter"/>
</dbReference>
<evidence type="ECO:0000259" key="20">
    <source>
        <dbReference type="Pfam" id="PF01416"/>
    </source>
</evidence>
<dbReference type="InterPro" id="IPR020097">
    <property type="entry name" value="PsdUridine_synth_TruA_a/b_dom"/>
</dbReference>
<dbReference type="GO" id="GO:0031119">
    <property type="term" value="P:tRNA pseudouridine synthesis"/>
    <property type="evidence" value="ECO:0007669"/>
    <property type="project" value="InterPro"/>
</dbReference>
<comment type="catalytic activity">
    <reaction evidence="1">
        <text>a uridine in mRNA = a pseudouridine in mRNA</text>
        <dbReference type="Rhea" id="RHEA:56644"/>
        <dbReference type="Rhea" id="RHEA-COMP:14658"/>
        <dbReference type="Rhea" id="RHEA-COMP:14659"/>
        <dbReference type="ChEBI" id="CHEBI:65314"/>
        <dbReference type="ChEBI" id="CHEBI:65315"/>
    </reaction>
</comment>
<evidence type="ECO:0000256" key="3">
    <source>
        <dbReference type="ARBA" id="ARBA00009375"/>
    </source>
</evidence>
<dbReference type="Gene3D" id="3.30.70.580">
    <property type="entry name" value="Pseudouridine synthase I, catalytic domain, N-terminal subdomain"/>
    <property type="match status" value="1"/>
</dbReference>
<comment type="catalytic activity">
    <reaction evidence="9">
        <text>uridine(38/39/40) in tRNA = pseudouridine(38/39/40) in tRNA</text>
        <dbReference type="Rhea" id="RHEA:22376"/>
        <dbReference type="Rhea" id="RHEA-COMP:10085"/>
        <dbReference type="Rhea" id="RHEA-COMP:10087"/>
        <dbReference type="ChEBI" id="CHEBI:65314"/>
        <dbReference type="ChEBI" id="CHEBI:65315"/>
        <dbReference type="EC" id="5.4.99.12"/>
    </reaction>
</comment>
<evidence type="ECO:0000256" key="9">
    <source>
        <dbReference type="ARBA" id="ARBA00052184"/>
    </source>
</evidence>
<evidence type="ECO:0000256" key="2">
    <source>
        <dbReference type="ARBA" id="ARBA00004123"/>
    </source>
</evidence>
<evidence type="ECO:0000256" key="15">
    <source>
        <dbReference type="ARBA" id="ARBA00079087"/>
    </source>
</evidence>
<evidence type="ECO:0000256" key="17">
    <source>
        <dbReference type="ARBA" id="ARBA00081344"/>
    </source>
</evidence>
<dbReference type="FunFam" id="3.30.70.660:FF:000002">
    <property type="entry name" value="tRNA pseudouridine synthase"/>
    <property type="match status" value="1"/>
</dbReference>